<reference evidence="1 2" key="3">
    <citation type="journal article" date="2013" name="Rice">
        <title>Improvement of the Oryza sativa Nipponbare reference genome using next generation sequence and optical map data.</title>
        <authorList>
            <person name="Kawahara Y."/>
            <person name="de la Bastide M."/>
            <person name="Hamilton J.P."/>
            <person name="Kanamori H."/>
            <person name="McCombie W.R."/>
            <person name="Ouyang S."/>
            <person name="Schwartz D.C."/>
            <person name="Tanaka T."/>
            <person name="Wu J."/>
            <person name="Zhou S."/>
            <person name="Childs K.L."/>
            <person name="Davidson R.M."/>
            <person name="Lin H."/>
            <person name="Quesada-Ocampo L."/>
            <person name="Vaillancourt B."/>
            <person name="Sakai H."/>
            <person name="Lee S.S."/>
            <person name="Kim J."/>
            <person name="Numa H."/>
            <person name="Itoh T."/>
            <person name="Buell C.R."/>
            <person name="Matsumoto T."/>
        </authorList>
    </citation>
    <scope>NUCLEOTIDE SEQUENCE [LARGE SCALE GENOMIC DNA]</scope>
    <source>
        <strain evidence="2">cv. Nipponbare</strain>
    </source>
</reference>
<protein>
    <submittedName>
        <fullName evidence="1">Os04g0682600 protein</fullName>
    </submittedName>
</protein>
<accession>A0A0P0WGF1</accession>
<dbReference type="InterPro" id="IPR012337">
    <property type="entry name" value="RNaseH-like_sf"/>
</dbReference>
<keyword evidence="2" id="KW-1185">Reference proteome</keyword>
<dbReference type="AlphaFoldDB" id="A0A0P0WGF1"/>
<dbReference type="FunCoup" id="A0A0P0WGF1">
    <property type="interactions" value="3"/>
</dbReference>
<reference evidence="2" key="1">
    <citation type="journal article" date="2005" name="Nature">
        <title>The map-based sequence of the rice genome.</title>
        <authorList>
            <consortium name="International rice genome sequencing project (IRGSP)"/>
            <person name="Matsumoto T."/>
            <person name="Wu J."/>
            <person name="Kanamori H."/>
            <person name="Katayose Y."/>
            <person name="Fujisawa M."/>
            <person name="Namiki N."/>
            <person name="Mizuno H."/>
            <person name="Yamamoto K."/>
            <person name="Antonio B.A."/>
            <person name="Baba T."/>
            <person name="Sakata K."/>
            <person name="Nagamura Y."/>
            <person name="Aoki H."/>
            <person name="Arikawa K."/>
            <person name="Arita K."/>
            <person name="Bito T."/>
            <person name="Chiden Y."/>
            <person name="Fujitsuka N."/>
            <person name="Fukunaka R."/>
            <person name="Hamada M."/>
            <person name="Harada C."/>
            <person name="Hayashi A."/>
            <person name="Hijishita S."/>
            <person name="Honda M."/>
            <person name="Hosokawa S."/>
            <person name="Ichikawa Y."/>
            <person name="Idonuma A."/>
            <person name="Iijima M."/>
            <person name="Ikeda M."/>
            <person name="Ikeno M."/>
            <person name="Ito K."/>
            <person name="Ito S."/>
            <person name="Ito T."/>
            <person name="Ito Y."/>
            <person name="Ito Y."/>
            <person name="Iwabuchi A."/>
            <person name="Kamiya K."/>
            <person name="Karasawa W."/>
            <person name="Kurita K."/>
            <person name="Katagiri S."/>
            <person name="Kikuta A."/>
            <person name="Kobayashi H."/>
            <person name="Kobayashi N."/>
            <person name="Machita K."/>
            <person name="Maehara T."/>
            <person name="Masukawa M."/>
            <person name="Mizubayashi T."/>
            <person name="Mukai Y."/>
            <person name="Nagasaki H."/>
            <person name="Nagata Y."/>
            <person name="Naito S."/>
            <person name="Nakashima M."/>
            <person name="Nakama Y."/>
            <person name="Nakamichi Y."/>
            <person name="Nakamura M."/>
            <person name="Meguro A."/>
            <person name="Negishi M."/>
            <person name="Ohta I."/>
            <person name="Ohta T."/>
            <person name="Okamoto M."/>
            <person name="Ono N."/>
            <person name="Saji S."/>
            <person name="Sakaguchi M."/>
            <person name="Sakai K."/>
            <person name="Shibata M."/>
            <person name="Shimokawa T."/>
            <person name="Song J."/>
            <person name="Takazaki Y."/>
            <person name="Terasawa K."/>
            <person name="Tsugane M."/>
            <person name="Tsuji K."/>
            <person name="Ueda S."/>
            <person name="Waki K."/>
            <person name="Yamagata H."/>
            <person name="Yamamoto M."/>
            <person name="Yamamoto S."/>
            <person name="Yamane H."/>
            <person name="Yoshiki S."/>
            <person name="Yoshihara R."/>
            <person name="Yukawa K."/>
            <person name="Zhong H."/>
            <person name="Yano M."/>
            <person name="Yuan Q."/>
            <person name="Ouyang S."/>
            <person name="Liu J."/>
            <person name="Jones K.M."/>
            <person name="Gansberger K."/>
            <person name="Moffat K."/>
            <person name="Hill J."/>
            <person name="Bera J."/>
            <person name="Fadrosh D."/>
            <person name="Jin S."/>
            <person name="Johri S."/>
            <person name="Kim M."/>
            <person name="Overton L."/>
            <person name="Reardon M."/>
            <person name="Tsitrin T."/>
            <person name="Vuong H."/>
            <person name="Weaver B."/>
            <person name="Ciecko A."/>
            <person name="Tallon L."/>
            <person name="Jackson J."/>
            <person name="Pai G."/>
            <person name="Aken S.V."/>
            <person name="Utterback T."/>
            <person name="Reidmuller S."/>
            <person name="Feldblyum T."/>
            <person name="Hsiao J."/>
            <person name="Zismann V."/>
            <person name="Iobst S."/>
            <person name="de Vazeille A.R."/>
            <person name="Buell C.R."/>
            <person name="Ying K."/>
            <person name="Li Y."/>
            <person name="Lu T."/>
            <person name="Huang Y."/>
            <person name="Zhao Q."/>
            <person name="Feng Q."/>
            <person name="Zhang L."/>
            <person name="Zhu J."/>
            <person name="Weng Q."/>
            <person name="Mu J."/>
            <person name="Lu Y."/>
            <person name="Fan D."/>
            <person name="Liu Y."/>
            <person name="Guan J."/>
            <person name="Zhang Y."/>
            <person name="Yu S."/>
            <person name="Liu X."/>
            <person name="Zhang Y."/>
            <person name="Hong G."/>
            <person name="Han B."/>
            <person name="Choisne N."/>
            <person name="Demange N."/>
            <person name="Orjeda G."/>
            <person name="Samain S."/>
            <person name="Cattolico L."/>
            <person name="Pelletier E."/>
            <person name="Couloux A."/>
            <person name="Segurens B."/>
            <person name="Wincker P."/>
            <person name="D'Hont A."/>
            <person name="Scarpelli C."/>
            <person name="Weissenbach J."/>
            <person name="Salanoubat M."/>
            <person name="Quetier F."/>
            <person name="Yu Y."/>
            <person name="Kim H.R."/>
            <person name="Rambo T."/>
            <person name="Currie J."/>
            <person name="Collura K."/>
            <person name="Luo M."/>
            <person name="Yang T."/>
            <person name="Ammiraju J.S.S."/>
            <person name="Engler F."/>
            <person name="Soderlund C."/>
            <person name="Wing R.A."/>
            <person name="Palmer L.E."/>
            <person name="de la Bastide M."/>
            <person name="Spiegel L."/>
            <person name="Nascimento L."/>
            <person name="Zutavern T."/>
            <person name="O'Shaughnessy A."/>
            <person name="Dike S."/>
            <person name="Dedhia N."/>
            <person name="Preston R."/>
            <person name="Balija V."/>
            <person name="McCombie W.R."/>
            <person name="Chow T."/>
            <person name="Chen H."/>
            <person name="Chung M."/>
            <person name="Chen C."/>
            <person name="Shaw J."/>
            <person name="Wu H."/>
            <person name="Hsiao K."/>
            <person name="Chao Y."/>
            <person name="Chu M."/>
            <person name="Cheng C."/>
            <person name="Hour A."/>
            <person name="Lee P."/>
            <person name="Lin S."/>
            <person name="Lin Y."/>
            <person name="Liou J."/>
            <person name="Liu S."/>
            <person name="Hsing Y."/>
            <person name="Raghuvanshi S."/>
            <person name="Mohanty A."/>
            <person name="Bharti A.K."/>
            <person name="Gaur A."/>
            <person name="Gupta V."/>
            <person name="Kumar D."/>
            <person name="Ravi V."/>
            <person name="Vij S."/>
            <person name="Kapur A."/>
            <person name="Khurana P."/>
            <person name="Khurana P."/>
            <person name="Khurana J.P."/>
            <person name="Tyagi A.K."/>
            <person name="Gaikwad K."/>
            <person name="Singh A."/>
            <person name="Dalal V."/>
            <person name="Srivastava S."/>
            <person name="Dixit A."/>
            <person name="Pal A.K."/>
            <person name="Ghazi I.A."/>
            <person name="Yadav M."/>
            <person name="Pandit A."/>
            <person name="Bhargava A."/>
            <person name="Sureshbabu K."/>
            <person name="Batra K."/>
            <person name="Sharma T.R."/>
            <person name="Mohapatra T."/>
            <person name="Singh N.K."/>
            <person name="Messing J."/>
            <person name="Nelson A.B."/>
            <person name="Fuks G."/>
            <person name="Kavchok S."/>
            <person name="Keizer G."/>
            <person name="Linton E."/>
            <person name="Llaca V."/>
            <person name="Song R."/>
            <person name="Tanyolac B."/>
            <person name="Young S."/>
            <person name="Ho-Il K."/>
            <person name="Hahn J.H."/>
            <person name="Sangsakoo G."/>
            <person name="Vanavichit A."/>
            <person name="de Mattos Luiz.A.T."/>
            <person name="Zimmer P.D."/>
            <person name="Malone G."/>
            <person name="Dellagostin O."/>
            <person name="de Oliveira A.C."/>
            <person name="Bevan M."/>
            <person name="Bancroft I."/>
            <person name="Minx P."/>
            <person name="Cordum H."/>
            <person name="Wilson R."/>
            <person name="Cheng Z."/>
            <person name="Jin W."/>
            <person name="Jiang J."/>
            <person name="Leong S.A."/>
            <person name="Iwama H."/>
            <person name="Gojobori T."/>
            <person name="Itoh T."/>
            <person name="Niimura Y."/>
            <person name="Fujii Y."/>
            <person name="Habara T."/>
            <person name="Sakai H."/>
            <person name="Sato Y."/>
            <person name="Wilson G."/>
            <person name="Kumar K."/>
            <person name="McCouch S."/>
            <person name="Juretic N."/>
            <person name="Hoen D."/>
            <person name="Wright S."/>
            <person name="Bruskiewich R."/>
            <person name="Bureau T."/>
            <person name="Miyao A."/>
            <person name="Hirochika H."/>
            <person name="Nishikawa T."/>
            <person name="Kadowaki K."/>
            <person name="Sugiura M."/>
            <person name="Burr B."/>
            <person name="Sasaki T."/>
        </authorList>
    </citation>
    <scope>NUCLEOTIDE SEQUENCE [LARGE SCALE GENOMIC DNA]</scope>
    <source>
        <strain evidence="2">cv. Nipponbare</strain>
    </source>
</reference>
<dbReference type="InterPro" id="IPR036397">
    <property type="entry name" value="RNaseH_sf"/>
</dbReference>
<organism evidence="1 2">
    <name type="scientific">Oryza sativa subsp. japonica</name>
    <name type="common">Rice</name>
    <dbReference type="NCBI Taxonomy" id="39947"/>
    <lineage>
        <taxon>Eukaryota</taxon>
        <taxon>Viridiplantae</taxon>
        <taxon>Streptophyta</taxon>
        <taxon>Embryophyta</taxon>
        <taxon>Tracheophyta</taxon>
        <taxon>Spermatophyta</taxon>
        <taxon>Magnoliopsida</taxon>
        <taxon>Liliopsida</taxon>
        <taxon>Poales</taxon>
        <taxon>Poaceae</taxon>
        <taxon>BOP clade</taxon>
        <taxon>Oryzoideae</taxon>
        <taxon>Oryzeae</taxon>
        <taxon>Oryzinae</taxon>
        <taxon>Oryza</taxon>
        <taxon>Oryza sativa</taxon>
    </lineage>
</organism>
<reference evidence="1 2" key="2">
    <citation type="journal article" date="2013" name="Plant Cell Physiol.">
        <title>Rice Annotation Project Database (RAP-DB): an integrative and interactive database for rice genomics.</title>
        <authorList>
            <person name="Sakai H."/>
            <person name="Lee S.S."/>
            <person name="Tanaka T."/>
            <person name="Numa H."/>
            <person name="Kim J."/>
            <person name="Kawahara Y."/>
            <person name="Wakimoto H."/>
            <person name="Yang C.C."/>
            <person name="Iwamoto M."/>
            <person name="Abe T."/>
            <person name="Yamada Y."/>
            <person name="Muto A."/>
            <person name="Inokuchi H."/>
            <person name="Ikemura T."/>
            <person name="Matsumoto T."/>
            <person name="Sasaki T."/>
            <person name="Itoh T."/>
        </authorList>
    </citation>
    <scope>NUCLEOTIDE SEQUENCE [LARGE SCALE GENOMIC DNA]</scope>
    <source>
        <strain evidence="2">cv. Nipponbare</strain>
    </source>
</reference>
<dbReference type="OMA" id="SWQVITM"/>
<dbReference type="Proteomes" id="UP000059680">
    <property type="component" value="Chromosome 4"/>
</dbReference>
<proteinExistence type="predicted"/>
<evidence type="ECO:0000313" key="1">
    <source>
        <dbReference type="EMBL" id="BAS91692.1"/>
    </source>
</evidence>
<sequence length="71" mass="8045">VKYPGLLQPLEVPSQSWQVITMDFIEGLPRSASFDCILVIVDKFSKFAHFFTPETPLYCLWSGSAFHGTYS</sequence>
<dbReference type="Gramene" id="Os04t0682600-01">
    <property type="protein sequence ID" value="Os04t0682600-01"/>
    <property type="gene ID" value="Os04g0682600"/>
</dbReference>
<dbReference type="GO" id="GO:0003676">
    <property type="term" value="F:nucleic acid binding"/>
    <property type="evidence" value="ECO:0007669"/>
    <property type="project" value="InterPro"/>
</dbReference>
<dbReference type="STRING" id="39947.A0A0P0WGF1"/>
<feature type="non-terminal residue" evidence="1">
    <location>
        <position position="1"/>
    </location>
</feature>
<gene>
    <name evidence="1" type="ordered locus">Os04g0682600</name>
    <name evidence="1" type="ORF">OSNPB_040682600</name>
</gene>
<dbReference type="eggNOG" id="KOG0017">
    <property type="taxonomic scope" value="Eukaryota"/>
</dbReference>
<dbReference type="PANTHER" id="PTHR45835">
    <property type="entry name" value="YALI0A06105P"/>
    <property type="match status" value="1"/>
</dbReference>
<dbReference type="EMBL" id="AP014960">
    <property type="protein sequence ID" value="BAS91692.1"/>
    <property type="molecule type" value="Genomic_DNA"/>
</dbReference>
<dbReference type="SMR" id="A0A0P0WGF1"/>
<evidence type="ECO:0000313" key="2">
    <source>
        <dbReference type="Proteomes" id="UP000059680"/>
    </source>
</evidence>
<dbReference type="PANTHER" id="PTHR45835:SF99">
    <property type="entry name" value="CHROMO DOMAIN-CONTAINING PROTEIN-RELATED"/>
    <property type="match status" value="1"/>
</dbReference>
<dbReference type="InParanoid" id="A0A0P0WGF1"/>
<dbReference type="Gene3D" id="3.30.420.10">
    <property type="entry name" value="Ribonuclease H-like superfamily/Ribonuclease H"/>
    <property type="match status" value="1"/>
</dbReference>
<dbReference type="PaxDb" id="39947-A0A0P0WGF1"/>
<name>A0A0P0WGF1_ORYSJ</name>
<dbReference type="SUPFAM" id="SSF53098">
    <property type="entry name" value="Ribonuclease H-like"/>
    <property type="match status" value="1"/>
</dbReference>